<dbReference type="OrthoDB" id="4357582at2759"/>
<dbReference type="AlphaFoldDB" id="A0A9P7YYS8"/>
<proteinExistence type="predicted"/>
<accession>A0A9P7YYS8</accession>
<gene>
    <name evidence="1" type="ORF">BJ878DRAFT_544482</name>
</gene>
<protein>
    <submittedName>
        <fullName evidence="1">Uncharacterized protein</fullName>
    </submittedName>
</protein>
<sequence length="586" mass="67165">MVRQQKKTAADIFDAAELNGARPVEETDINGDPVPSVIQPGTEINYDRMLDLWDEFERRYPGKSPHDLQTLKHFMDYCVKGWNAVQRIDRSTSEQKKIGYTTVRQRFTDFLAAWQQRPRNKQIPHEVSSSIYRHMKTAKFRATVSTEIRVRHYLTVPYFRILMEHMWTKDWCQYGHGGTLVNDYGRQLLSIYSSSRVGEFIESRARKGSGRGLLYNHMNFVVIRNEQGEAETAICPIRDAKGMSLTPQGRPQHGMYEDMETLFACVMLPALVIALANDAFQDCHSEEEILAIPPPLAGTVHHLRIKEEMLEMPFFQRFNANGPTGQIEKAGPASTRDVKLGHRAGFPVNLTGHCKRREALVKAETNGYSEDARKQFAGHRCDIFLPGYASSISTIDGAASWWGTRPRGFMFEVFRGMSLQWSPQMEQSLPAKVTADLAQRTDFVALSEELMELGEKLKLVVEEDEIKALCDHRDEVYQRRRQLMADELQKWRKLQSRNILDTQASVMSLPSFFDRVRRLDSPRDELASLLFLQVPLRSTAGRSAIRNMIRMYQENPKVAYRPSLRPENGRCSEETCAVSMETFVIP</sequence>
<reference evidence="1" key="1">
    <citation type="journal article" date="2021" name="IMA Fungus">
        <title>Genomic characterization of three marine fungi, including Emericellopsis atlantica sp. nov. with signatures of a generalist lifestyle and marine biomass degradation.</title>
        <authorList>
            <person name="Hagestad O.C."/>
            <person name="Hou L."/>
            <person name="Andersen J.H."/>
            <person name="Hansen E.H."/>
            <person name="Altermark B."/>
            <person name="Li C."/>
            <person name="Kuhnert E."/>
            <person name="Cox R.J."/>
            <person name="Crous P.W."/>
            <person name="Spatafora J.W."/>
            <person name="Lail K."/>
            <person name="Amirebrahimi M."/>
            <person name="Lipzen A."/>
            <person name="Pangilinan J."/>
            <person name="Andreopoulos W."/>
            <person name="Hayes R.D."/>
            <person name="Ng V."/>
            <person name="Grigoriev I.V."/>
            <person name="Jackson S.A."/>
            <person name="Sutton T.D.S."/>
            <person name="Dobson A.D.W."/>
            <person name="Rama T."/>
        </authorList>
    </citation>
    <scope>NUCLEOTIDE SEQUENCE</scope>
    <source>
        <strain evidence="1">TRa3180A</strain>
    </source>
</reference>
<comment type="caution">
    <text evidence="1">The sequence shown here is derived from an EMBL/GenBank/DDBJ whole genome shotgun (WGS) entry which is preliminary data.</text>
</comment>
<dbReference type="Proteomes" id="UP000887226">
    <property type="component" value="Unassembled WGS sequence"/>
</dbReference>
<dbReference type="EMBL" id="MU254100">
    <property type="protein sequence ID" value="KAG9242200.1"/>
    <property type="molecule type" value="Genomic_DNA"/>
</dbReference>
<evidence type="ECO:0000313" key="2">
    <source>
        <dbReference type="Proteomes" id="UP000887226"/>
    </source>
</evidence>
<dbReference type="PANTHER" id="PTHR37535">
    <property type="entry name" value="FLUG DOMAIN PROTEIN"/>
    <property type="match status" value="1"/>
</dbReference>
<dbReference type="PANTHER" id="PTHR37535:SF3">
    <property type="entry name" value="FLUG DOMAIN-CONTAINING PROTEIN"/>
    <property type="match status" value="1"/>
</dbReference>
<name>A0A9P7YYS8_9HELO</name>
<evidence type="ECO:0000313" key="1">
    <source>
        <dbReference type="EMBL" id="KAG9242200.1"/>
    </source>
</evidence>
<organism evidence="1 2">
    <name type="scientific">Calycina marina</name>
    <dbReference type="NCBI Taxonomy" id="1763456"/>
    <lineage>
        <taxon>Eukaryota</taxon>
        <taxon>Fungi</taxon>
        <taxon>Dikarya</taxon>
        <taxon>Ascomycota</taxon>
        <taxon>Pezizomycotina</taxon>
        <taxon>Leotiomycetes</taxon>
        <taxon>Helotiales</taxon>
        <taxon>Pezizellaceae</taxon>
        <taxon>Calycina</taxon>
    </lineage>
</organism>
<keyword evidence="2" id="KW-1185">Reference proteome</keyword>